<protein>
    <submittedName>
        <fullName evidence="11">Cytochrome c</fullName>
    </submittedName>
</protein>
<keyword evidence="3 8" id="KW-0349">Heme</keyword>
<dbReference type="Proteomes" id="UP001222275">
    <property type="component" value="Chromosome"/>
</dbReference>
<dbReference type="PROSITE" id="PS51007">
    <property type="entry name" value="CYTC"/>
    <property type="match status" value="1"/>
</dbReference>
<proteinExistence type="predicted"/>
<dbReference type="PANTHER" id="PTHR33751">
    <property type="entry name" value="CBB3-TYPE CYTOCHROME C OXIDASE SUBUNIT FIXP"/>
    <property type="match status" value="1"/>
</dbReference>
<accession>A0ABY8CDL2</accession>
<dbReference type="PIRSF" id="PIRSF000005">
    <property type="entry name" value="Cytochrome_c4"/>
    <property type="match status" value="1"/>
</dbReference>
<dbReference type="InterPro" id="IPR024167">
    <property type="entry name" value="Cytochrome_c4-like"/>
</dbReference>
<feature type="chain" id="PRO_5045819310" evidence="9">
    <location>
        <begin position="25"/>
        <end position="196"/>
    </location>
</feature>
<keyword evidence="5" id="KW-0574">Periplasm</keyword>
<dbReference type="PANTHER" id="PTHR33751:SF9">
    <property type="entry name" value="CYTOCHROME C4"/>
    <property type="match status" value="1"/>
</dbReference>
<evidence type="ECO:0000313" key="11">
    <source>
        <dbReference type="EMBL" id="WEJ62223.1"/>
    </source>
</evidence>
<evidence type="ECO:0000256" key="6">
    <source>
        <dbReference type="ARBA" id="ARBA00022982"/>
    </source>
</evidence>
<keyword evidence="4 8" id="KW-0479">Metal-binding</keyword>
<gene>
    <name evidence="11" type="ORF">NR989_09405</name>
</gene>
<evidence type="ECO:0000256" key="9">
    <source>
        <dbReference type="SAM" id="SignalP"/>
    </source>
</evidence>
<sequence length="196" mass="21094">MKKTKLIAGAVLAGSLLASSNAFAGMDRATMLANTCAGCHGPGGVSMGPATPSIAGISPDYFIESMNAYAMGDRPSTIMMRIAKGYSEADIALMADYFSKQKHLSAPQQADATLSTKGKKLHDKYCEKCHTEGGSLAEDDSGILAGQWKPYLQYNMHDFTSGNREAPKKMAKKMKSMYEKHGQAGVDQLIEYYSSK</sequence>
<evidence type="ECO:0000313" key="12">
    <source>
        <dbReference type="Proteomes" id="UP001222275"/>
    </source>
</evidence>
<organism evidence="11 12">
    <name type="scientific">Thiomicrorhabdus lithotrophica</name>
    <dbReference type="NCBI Taxonomy" id="2949997"/>
    <lineage>
        <taxon>Bacteria</taxon>
        <taxon>Pseudomonadati</taxon>
        <taxon>Pseudomonadota</taxon>
        <taxon>Gammaproteobacteria</taxon>
        <taxon>Thiotrichales</taxon>
        <taxon>Piscirickettsiaceae</taxon>
        <taxon>Thiomicrorhabdus</taxon>
    </lineage>
</organism>
<keyword evidence="6" id="KW-0249">Electron transport</keyword>
<evidence type="ECO:0000256" key="1">
    <source>
        <dbReference type="ARBA" id="ARBA00004418"/>
    </source>
</evidence>
<dbReference type="EMBL" id="CP102381">
    <property type="protein sequence ID" value="WEJ62223.1"/>
    <property type="molecule type" value="Genomic_DNA"/>
</dbReference>
<reference evidence="11 12" key="1">
    <citation type="submission" date="2022-06" db="EMBL/GenBank/DDBJ databases">
        <title>Thiomicrohabdus sp. nov, an obligately chemolithoautotrophic, sulfur-oxidizing bacterium isolated from beach of Guanyin Mountain. Amoy.</title>
        <authorList>
            <person name="Zhu H."/>
        </authorList>
    </citation>
    <scope>NUCLEOTIDE SEQUENCE [LARGE SCALE GENOMIC DNA]</scope>
    <source>
        <strain evidence="11 12">XGS-01</strain>
    </source>
</reference>
<evidence type="ECO:0000256" key="7">
    <source>
        <dbReference type="ARBA" id="ARBA00023004"/>
    </source>
</evidence>
<dbReference type="InterPro" id="IPR050597">
    <property type="entry name" value="Cytochrome_c_Oxidase_Subunit"/>
</dbReference>
<keyword evidence="12" id="KW-1185">Reference proteome</keyword>
<dbReference type="InterPro" id="IPR009056">
    <property type="entry name" value="Cyt_c-like_dom"/>
</dbReference>
<evidence type="ECO:0000256" key="2">
    <source>
        <dbReference type="ARBA" id="ARBA00022448"/>
    </source>
</evidence>
<dbReference type="Pfam" id="PF00034">
    <property type="entry name" value="Cytochrom_C"/>
    <property type="match status" value="1"/>
</dbReference>
<evidence type="ECO:0000256" key="3">
    <source>
        <dbReference type="ARBA" id="ARBA00022617"/>
    </source>
</evidence>
<dbReference type="RefSeq" id="WP_275594481.1">
    <property type="nucleotide sequence ID" value="NZ_CP102381.1"/>
</dbReference>
<name>A0ABY8CDL2_9GAMM</name>
<comment type="subcellular location">
    <subcellularLocation>
        <location evidence="1">Periplasm</location>
    </subcellularLocation>
</comment>
<feature type="signal peptide" evidence="9">
    <location>
        <begin position="1"/>
        <end position="24"/>
    </location>
</feature>
<evidence type="ECO:0000256" key="8">
    <source>
        <dbReference type="PROSITE-ProRule" id="PRU00433"/>
    </source>
</evidence>
<keyword evidence="7 8" id="KW-0408">Iron</keyword>
<evidence type="ECO:0000256" key="4">
    <source>
        <dbReference type="ARBA" id="ARBA00022723"/>
    </source>
</evidence>
<evidence type="ECO:0000259" key="10">
    <source>
        <dbReference type="PROSITE" id="PS51007"/>
    </source>
</evidence>
<feature type="domain" description="Cytochrome c" evidence="10">
    <location>
        <begin position="14"/>
        <end position="102"/>
    </location>
</feature>
<keyword evidence="2" id="KW-0813">Transport</keyword>
<dbReference type="InterPro" id="IPR036909">
    <property type="entry name" value="Cyt_c-like_dom_sf"/>
</dbReference>
<evidence type="ECO:0000256" key="5">
    <source>
        <dbReference type="ARBA" id="ARBA00022764"/>
    </source>
</evidence>
<dbReference type="Gene3D" id="1.10.760.10">
    <property type="entry name" value="Cytochrome c-like domain"/>
    <property type="match status" value="2"/>
</dbReference>
<keyword evidence="9" id="KW-0732">Signal</keyword>
<dbReference type="SUPFAM" id="SSF46626">
    <property type="entry name" value="Cytochrome c"/>
    <property type="match status" value="2"/>
</dbReference>